<comment type="caution">
    <text evidence="2">The sequence shown here is derived from an EMBL/GenBank/DDBJ whole genome shotgun (WGS) entry which is preliminary data.</text>
</comment>
<proteinExistence type="predicted"/>
<keyword evidence="3" id="KW-1185">Reference proteome</keyword>
<evidence type="ECO:0000313" key="3">
    <source>
        <dbReference type="Proteomes" id="UP001632038"/>
    </source>
</evidence>
<dbReference type="EMBL" id="JAVIJP010000086">
    <property type="protein sequence ID" value="KAL3617229.1"/>
    <property type="molecule type" value="Genomic_DNA"/>
</dbReference>
<organism evidence="2 3">
    <name type="scientific">Castilleja foliolosa</name>
    <dbReference type="NCBI Taxonomy" id="1961234"/>
    <lineage>
        <taxon>Eukaryota</taxon>
        <taxon>Viridiplantae</taxon>
        <taxon>Streptophyta</taxon>
        <taxon>Embryophyta</taxon>
        <taxon>Tracheophyta</taxon>
        <taxon>Spermatophyta</taxon>
        <taxon>Magnoliopsida</taxon>
        <taxon>eudicotyledons</taxon>
        <taxon>Gunneridae</taxon>
        <taxon>Pentapetalae</taxon>
        <taxon>asterids</taxon>
        <taxon>lamiids</taxon>
        <taxon>Lamiales</taxon>
        <taxon>Orobanchaceae</taxon>
        <taxon>Pedicularideae</taxon>
        <taxon>Castillejinae</taxon>
        <taxon>Castilleja</taxon>
    </lineage>
</organism>
<dbReference type="SUPFAM" id="SSF53098">
    <property type="entry name" value="Ribonuclease H-like"/>
    <property type="match status" value="1"/>
</dbReference>
<dbReference type="Pfam" id="PF13456">
    <property type="entry name" value="RVT_3"/>
    <property type="match status" value="1"/>
</dbReference>
<dbReference type="PANTHER" id="PTHR47723">
    <property type="entry name" value="OS05G0353850 PROTEIN"/>
    <property type="match status" value="1"/>
</dbReference>
<accession>A0ABD3BJ41</accession>
<gene>
    <name evidence="2" type="ORF">CASFOL_038976</name>
</gene>
<dbReference type="PANTHER" id="PTHR47723:SF19">
    <property type="entry name" value="POLYNUCLEOTIDYL TRANSFERASE, RIBONUCLEASE H-LIKE SUPERFAMILY PROTEIN"/>
    <property type="match status" value="1"/>
</dbReference>
<dbReference type="InterPro" id="IPR053151">
    <property type="entry name" value="RNase_H-like"/>
</dbReference>
<evidence type="ECO:0000313" key="2">
    <source>
        <dbReference type="EMBL" id="KAL3617229.1"/>
    </source>
</evidence>
<feature type="domain" description="RNase H type-1" evidence="1">
    <location>
        <begin position="1"/>
        <end position="98"/>
    </location>
</feature>
<protein>
    <recommendedName>
        <fullName evidence="1">RNase H type-1 domain-containing protein</fullName>
    </recommendedName>
</protein>
<sequence>MRNEEGDLIRAFWCKSEQTNIDAVEMEAVVHGLQICDQIGIGNLRIETDSIAVVKVAHGSSKNPTLIYTARKNGLRGRAIFQINREENGVADLLAKDAKSSEDGEFQLINQLPINIRTAIYLDKIGLHKFRKGKASSG</sequence>
<name>A0ABD3BJ41_9LAMI</name>
<dbReference type="InterPro" id="IPR044730">
    <property type="entry name" value="RNase_H-like_dom_plant"/>
</dbReference>
<dbReference type="CDD" id="cd06222">
    <property type="entry name" value="RNase_H_like"/>
    <property type="match status" value="1"/>
</dbReference>
<dbReference type="InterPro" id="IPR002156">
    <property type="entry name" value="RNaseH_domain"/>
</dbReference>
<dbReference type="InterPro" id="IPR036397">
    <property type="entry name" value="RNaseH_sf"/>
</dbReference>
<reference evidence="3" key="1">
    <citation type="journal article" date="2024" name="IScience">
        <title>Strigolactones Initiate the Formation of Haustorium-like Structures in Castilleja.</title>
        <authorList>
            <person name="Buerger M."/>
            <person name="Peterson D."/>
            <person name="Chory J."/>
        </authorList>
    </citation>
    <scope>NUCLEOTIDE SEQUENCE [LARGE SCALE GENOMIC DNA]</scope>
</reference>
<dbReference type="AlphaFoldDB" id="A0ABD3BJ41"/>
<dbReference type="Gene3D" id="3.30.420.10">
    <property type="entry name" value="Ribonuclease H-like superfamily/Ribonuclease H"/>
    <property type="match status" value="1"/>
</dbReference>
<dbReference type="Proteomes" id="UP001632038">
    <property type="component" value="Unassembled WGS sequence"/>
</dbReference>
<dbReference type="InterPro" id="IPR012337">
    <property type="entry name" value="RNaseH-like_sf"/>
</dbReference>
<evidence type="ECO:0000259" key="1">
    <source>
        <dbReference type="Pfam" id="PF13456"/>
    </source>
</evidence>